<dbReference type="GO" id="GO:0004553">
    <property type="term" value="F:hydrolase activity, hydrolyzing O-glycosyl compounds"/>
    <property type="evidence" value="ECO:0007669"/>
    <property type="project" value="InterPro"/>
</dbReference>
<gene>
    <name evidence="14" type="primary">glgB_1</name>
    <name evidence="10" type="synonym">glgB</name>
    <name evidence="14" type="ORF">CSLFYP84_01854</name>
</gene>
<dbReference type="NCBIfam" id="NF008967">
    <property type="entry name" value="PRK12313.1"/>
    <property type="match status" value="1"/>
</dbReference>
<evidence type="ECO:0000256" key="7">
    <source>
        <dbReference type="ARBA" id="ARBA00022679"/>
    </source>
</evidence>
<dbReference type="CDD" id="cd02855">
    <property type="entry name" value="E_set_GBE_prok_N"/>
    <property type="match status" value="1"/>
</dbReference>
<feature type="compositionally biased region" description="Basic residues" evidence="12">
    <location>
        <begin position="751"/>
        <end position="765"/>
    </location>
</feature>
<comment type="catalytic activity">
    <reaction evidence="1 10">
        <text>Transfers a segment of a (1-&gt;4)-alpha-D-glucan chain to a primary hydroxy group in a similar glucan chain.</text>
        <dbReference type="EC" id="2.4.1.18"/>
    </reaction>
</comment>
<evidence type="ECO:0000256" key="1">
    <source>
        <dbReference type="ARBA" id="ARBA00000826"/>
    </source>
</evidence>
<dbReference type="InterPro" id="IPR006047">
    <property type="entry name" value="GH13_cat_dom"/>
</dbReference>
<feature type="active site" description="Nucleophile" evidence="10 11">
    <location>
        <position position="422"/>
    </location>
</feature>
<evidence type="ECO:0000256" key="4">
    <source>
        <dbReference type="ARBA" id="ARBA00009000"/>
    </source>
</evidence>
<evidence type="ECO:0000256" key="3">
    <source>
        <dbReference type="ARBA" id="ARBA00004964"/>
    </source>
</evidence>
<feature type="region of interest" description="Disordered" evidence="12">
    <location>
        <begin position="703"/>
        <end position="728"/>
    </location>
</feature>
<evidence type="ECO:0000256" key="10">
    <source>
        <dbReference type="HAMAP-Rule" id="MF_00685"/>
    </source>
</evidence>
<organism evidence="14">
    <name type="scientific">Clostridium symbiosum</name>
    <name type="common">Bacteroides symbiosus</name>
    <dbReference type="NCBI Taxonomy" id="1512"/>
    <lineage>
        <taxon>Bacteria</taxon>
        <taxon>Bacillati</taxon>
        <taxon>Bacillota</taxon>
        <taxon>Clostridia</taxon>
        <taxon>Lachnospirales</taxon>
        <taxon>Lachnospiraceae</taxon>
        <taxon>Otoolea</taxon>
    </lineage>
</organism>
<dbReference type="HAMAP" id="MF_00685">
    <property type="entry name" value="GlgB"/>
    <property type="match status" value="1"/>
</dbReference>
<feature type="compositionally biased region" description="Basic and acidic residues" evidence="12">
    <location>
        <begin position="802"/>
        <end position="814"/>
    </location>
</feature>
<dbReference type="InterPro" id="IPR006407">
    <property type="entry name" value="GlgB"/>
</dbReference>
<evidence type="ECO:0000256" key="12">
    <source>
        <dbReference type="SAM" id="MobiDB-lite"/>
    </source>
</evidence>
<dbReference type="InterPro" id="IPR037439">
    <property type="entry name" value="Branching_enzy"/>
</dbReference>
<dbReference type="EC" id="2.4.1.18" evidence="10"/>
<dbReference type="PANTHER" id="PTHR43651">
    <property type="entry name" value="1,4-ALPHA-GLUCAN-BRANCHING ENZYME"/>
    <property type="match status" value="1"/>
</dbReference>
<dbReference type="GO" id="GO:0003844">
    <property type="term" value="F:1,4-alpha-glucan branching enzyme activity"/>
    <property type="evidence" value="ECO:0007669"/>
    <property type="project" value="UniProtKB-UniRule"/>
</dbReference>
<dbReference type="AlphaFoldDB" id="A0A6N3DSG9"/>
<reference evidence="14" key="1">
    <citation type="submission" date="2019-11" db="EMBL/GenBank/DDBJ databases">
        <authorList>
            <person name="Feng L."/>
        </authorList>
    </citation>
    <scope>NUCLEOTIDE SEQUENCE</scope>
    <source>
        <strain evidence="14">CsymbiosumLFYP84</strain>
    </source>
</reference>
<evidence type="ECO:0000256" key="2">
    <source>
        <dbReference type="ARBA" id="ARBA00002953"/>
    </source>
</evidence>
<dbReference type="GO" id="GO:0005829">
    <property type="term" value="C:cytosol"/>
    <property type="evidence" value="ECO:0007669"/>
    <property type="project" value="TreeGrafter"/>
</dbReference>
<dbReference type="GO" id="GO:0005978">
    <property type="term" value="P:glycogen biosynthetic process"/>
    <property type="evidence" value="ECO:0007669"/>
    <property type="project" value="UniProtKB-UniRule"/>
</dbReference>
<dbReference type="FunFam" id="3.20.20.80:FF:000003">
    <property type="entry name" value="1,4-alpha-glucan branching enzyme GlgB"/>
    <property type="match status" value="1"/>
</dbReference>
<evidence type="ECO:0000256" key="11">
    <source>
        <dbReference type="PIRSR" id="PIRSR000463-1"/>
    </source>
</evidence>
<comment type="subunit">
    <text evidence="10">Monomer.</text>
</comment>
<dbReference type="Pfam" id="PF22019">
    <property type="entry name" value="GlgB_N"/>
    <property type="match status" value="1"/>
</dbReference>
<accession>A0A6N3DSG9</accession>
<dbReference type="GO" id="GO:0043169">
    <property type="term" value="F:cation binding"/>
    <property type="evidence" value="ECO:0007669"/>
    <property type="project" value="InterPro"/>
</dbReference>
<dbReference type="CDD" id="cd11322">
    <property type="entry name" value="AmyAc_Glg_BE"/>
    <property type="match status" value="1"/>
</dbReference>
<dbReference type="PANTHER" id="PTHR43651:SF3">
    <property type="entry name" value="1,4-ALPHA-GLUCAN-BRANCHING ENZYME"/>
    <property type="match status" value="1"/>
</dbReference>
<feature type="active site" description="Proton donor" evidence="10 11">
    <location>
        <position position="475"/>
    </location>
</feature>
<keyword evidence="6 10" id="KW-0328">Glycosyltransferase</keyword>
<proteinExistence type="inferred from homology"/>
<comment type="similarity">
    <text evidence="4 10">Belongs to the glycosyl hydrolase 13 family. GlgB subfamily.</text>
</comment>
<evidence type="ECO:0000256" key="5">
    <source>
        <dbReference type="ARBA" id="ARBA00022600"/>
    </source>
</evidence>
<dbReference type="NCBIfam" id="TIGR01515">
    <property type="entry name" value="branching_enzym"/>
    <property type="match status" value="1"/>
</dbReference>
<evidence type="ECO:0000313" key="14">
    <source>
        <dbReference type="EMBL" id="VYU31055.1"/>
    </source>
</evidence>
<dbReference type="InterPro" id="IPR006048">
    <property type="entry name" value="A-amylase/branching_C"/>
</dbReference>
<dbReference type="InterPro" id="IPR013783">
    <property type="entry name" value="Ig-like_fold"/>
</dbReference>
<comment type="pathway">
    <text evidence="3 10">Glycan biosynthesis; glycogen biosynthesis.</text>
</comment>
<dbReference type="InterPro" id="IPR054169">
    <property type="entry name" value="GlgB_N"/>
</dbReference>
<name>A0A6N3DSG9_CLOSY</name>
<dbReference type="SUPFAM" id="SSF51445">
    <property type="entry name" value="(Trans)glycosidases"/>
    <property type="match status" value="1"/>
</dbReference>
<dbReference type="InterPro" id="IPR044143">
    <property type="entry name" value="GlgB_N_E_set_prok"/>
</dbReference>
<feature type="compositionally biased region" description="Basic and acidic residues" evidence="12">
    <location>
        <begin position="715"/>
        <end position="725"/>
    </location>
</feature>
<keyword evidence="7 10" id="KW-0808">Transferase</keyword>
<dbReference type="Pfam" id="PF00128">
    <property type="entry name" value="Alpha-amylase"/>
    <property type="match status" value="1"/>
</dbReference>
<dbReference type="NCBIfam" id="NF003811">
    <property type="entry name" value="PRK05402.1"/>
    <property type="match status" value="1"/>
</dbReference>
<protein>
    <recommendedName>
        <fullName evidence="10">1,4-alpha-glucan branching enzyme GlgB</fullName>
        <ecNumber evidence="10">2.4.1.18</ecNumber>
    </recommendedName>
    <alternativeName>
        <fullName evidence="10">1,4-alpha-D-glucan:1,4-alpha-D-glucan 6-glucosyl-transferase</fullName>
    </alternativeName>
    <alternativeName>
        <fullName evidence="10">Alpha-(1-&gt;4)-glucan branching enzyme</fullName>
    </alternativeName>
    <alternativeName>
        <fullName evidence="10">Glycogen branching enzyme</fullName>
        <shortName evidence="10">BE</shortName>
    </alternativeName>
</protein>
<dbReference type="InterPro" id="IPR014756">
    <property type="entry name" value="Ig_E-set"/>
</dbReference>
<dbReference type="InterPro" id="IPR013780">
    <property type="entry name" value="Glyco_hydro_b"/>
</dbReference>
<dbReference type="Pfam" id="PF02806">
    <property type="entry name" value="Alpha-amylase_C"/>
    <property type="match status" value="1"/>
</dbReference>
<keyword evidence="8 10" id="KW-0320">Glycogen biosynthesis</keyword>
<dbReference type="SUPFAM" id="SSF51011">
    <property type="entry name" value="Glycosyl hydrolase domain"/>
    <property type="match status" value="1"/>
</dbReference>
<dbReference type="Gene3D" id="2.60.40.10">
    <property type="entry name" value="Immunoglobulins"/>
    <property type="match status" value="2"/>
</dbReference>
<evidence type="ECO:0000256" key="8">
    <source>
        <dbReference type="ARBA" id="ARBA00023056"/>
    </source>
</evidence>
<dbReference type="FunFam" id="2.60.40.10:FF:000169">
    <property type="entry name" value="1,4-alpha-glucan branching enzyme GlgB"/>
    <property type="match status" value="1"/>
</dbReference>
<dbReference type="PIRSF" id="PIRSF000463">
    <property type="entry name" value="GlgB"/>
    <property type="match status" value="1"/>
</dbReference>
<dbReference type="Gene3D" id="2.60.40.1180">
    <property type="entry name" value="Golgi alpha-mannosidase II"/>
    <property type="match status" value="1"/>
</dbReference>
<dbReference type="UniPathway" id="UPA00164"/>
<sequence length="825" mass="93758">MDKALYDLMDWAGIEELVYSEASNPHNMLGAHMTEAGMLVQAFIPTARDITVKITSTGKTYQMELADDAGFFAALIPRKTMADYTLLVFYDNGTLGEIHDPYSFAPQFTDADLKKFEAGIHYGIYNKMGAHPMTVKGTAGVYFAVWAPCAMRVSVVGDFNLWDGRRHQMRKLGESGIFEIFIPGVKKGAVYKYEVKFKNGDPALKADPYANYAELRPNTASVVWDLNEYQWNDGEWMDKRAKTDTKTAPMSVYEVHLGSWMRKETKTDDTGHVITGSEFYNYREIAKKLAEYVTDMGYTHVELMPVMEHPLDASWGYQVTGYYAPTSRFGTPDDFMYFMDYMHSQGIGVILDWVPAHFPRDAWGMAQFDGTCVYEHRDPRKGSHPHWGTLIYNYGRPGVSNFLIANALFWADRYHADGIRFDAVASMLYLDYGKNPGEWVANIYGGHENLEAVEFLKHLNSIFKGRKDGAILIAEESTAWPKITGSVKEDGLGFDYKWNMGWMNDFLEYMKYDPYFRSHHYKELTFSMLYAYSEDFILVFSHDEVVHGKGSMAGKMPGMSLEDKFANLRTAYGFMMGHPGKKLLFMGQDFGQLDEWNENVQLEWELLDYPIHGRMKEYVKELNHLYRSYPALYKKDYQPDGFEWVNCMDSANNIVSFIRKTDKKEETLLFICNFAPVLHEKYIMGVPFEGKYKEIFNSDAVKFGGSGKGNPRMKTSREEDSDGRKHAITVQVPPMSICIFSCTPEKAVKPVQKKAAAKNTGKRSAKNTDKSHNKKPSRNAGAAPAGKPGKQDETGQAAQSRAEGKTAEPERKPADVIPLKKRTKK</sequence>
<evidence type="ECO:0000256" key="6">
    <source>
        <dbReference type="ARBA" id="ARBA00022676"/>
    </source>
</evidence>
<dbReference type="SMART" id="SM00642">
    <property type="entry name" value="Aamy"/>
    <property type="match status" value="1"/>
</dbReference>
<evidence type="ECO:0000259" key="13">
    <source>
        <dbReference type="SMART" id="SM00642"/>
    </source>
</evidence>
<dbReference type="Gene3D" id="3.20.20.80">
    <property type="entry name" value="Glycosidases"/>
    <property type="match status" value="1"/>
</dbReference>
<dbReference type="Pfam" id="PF02922">
    <property type="entry name" value="CBM_48"/>
    <property type="match status" value="1"/>
</dbReference>
<dbReference type="InterPro" id="IPR017853">
    <property type="entry name" value="GH"/>
</dbReference>
<dbReference type="FunFam" id="2.60.40.1180:FF:000002">
    <property type="entry name" value="1,4-alpha-glucan branching enzyme GlgB"/>
    <property type="match status" value="1"/>
</dbReference>
<comment type="function">
    <text evidence="2 10">Catalyzes the formation of the alpha-1,6-glucosidic linkages in glycogen by scission of a 1,4-alpha-linked oligosaccharide from growing alpha-1,4-glucan chains and the subsequent attachment of the oligosaccharide to the alpha-1,6 position.</text>
</comment>
<feature type="region of interest" description="Disordered" evidence="12">
    <location>
        <begin position="749"/>
        <end position="825"/>
    </location>
</feature>
<evidence type="ECO:0000256" key="9">
    <source>
        <dbReference type="ARBA" id="ARBA00023277"/>
    </source>
</evidence>
<keyword evidence="5 10" id="KW-0321">Glycogen metabolism</keyword>
<dbReference type="InterPro" id="IPR004193">
    <property type="entry name" value="Glyco_hydro_13_N"/>
</dbReference>
<dbReference type="SUPFAM" id="SSF81296">
    <property type="entry name" value="E set domains"/>
    <property type="match status" value="1"/>
</dbReference>
<dbReference type="EMBL" id="CACRUA010000022">
    <property type="protein sequence ID" value="VYU31055.1"/>
    <property type="molecule type" value="Genomic_DNA"/>
</dbReference>
<keyword evidence="9 10" id="KW-0119">Carbohydrate metabolism</keyword>
<feature type="domain" description="Glycosyl hydrolase family 13 catalytic" evidence="13">
    <location>
        <begin position="254"/>
        <end position="614"/>
    </location>
</feature>
<dbReference type="RefSeq" id="WP_156684579.1">
    <property type="nucleotide sequence ID" value="NZ_BAABZD010000028.1"/>
</dbReference>